<dbReference type="Proteomes" id="UP000346198">
    <property type="component" value="Unassembled WGS sequence"/>
</dbReference>
<dbReference type="PANTHER" id="PTHR36966:SF1">
    <property type="entry name" value="REP-ASSOCIATED TYROSINE TRANSPOSASE"/>
    <property type="match status" value="1"/>
</dbReference>
<dbReference type="SUPFAM" id="SSF143422">
    <property type="entry name" value="Transposase IS200-like"/>
    <property type="match status" value="1"/>
</dbReference>
<accession>A0A6C2UPG3</accession>
<dbReference type="GO" id="GO:0006313">
    <property type="term" value="P:DNA transposition"/>
    <property type="evidence" value="ECO:0007669"/>
    <property type="project" value="InterPro"/>
</dbReference>
<dbReference type="SMART" id="SM01321">
    <property type="entry name" value="Y1_Tnp"/>
    <property type="match status" value="1"/>
</dbReference>
<sequence length="225" mass="26622">MSPHFTAFNERAPIEIYYRNLPHWHQDGATCFITFRLADSIPRALVEQWIEERQLWLKAHGIMEPMEQADRATAYAKIDPRQRRNFERQNARRLLSELDRCRGCCLFKNSVARNLLAESLHHNDGTHYHSGDFVIMPNHVHWIIQPLKGSRLWKSMRAIKRFTATQLTHQKLHEGKLWQNETYDHLIRNRAELNRIRAYIADNPKKANLSPHAFTHATADWLDEK</sequence>
<dbReference type="PANTHER" id="PTHR36966">
    <property type="entry name" value="REP-ASSOCIATED TYROSINE TRANSPOSASE"/>
    <property type="match status" value="1"/>
</dbReference>
<evidence type="ECO:0000313" key="2">
    <source>
        <dbReference type="EMBL" id="VGO21207.1"/>
    </source>
</evidence>
<organism evidence="2 3">
    <name type="scientific">Pontiella sulfatireligans</name>
    <dbReference type="NCBI Taxonomy" id="2750658"/>
    <lineage>
        <taxon>Bacteria</taxon>
        <taxon>Pseudomonadati</taxon>
        <taxon>Kiritimatiellota</taxon>
        <taxon>Kiritimatiellia</taxon>
        <taxon>Kiritimatiellales</taxon>
        <taxon>Pontiellaceae</taxon>
        <taxon>Pontiella</taxon>
    </lineage>
</organism>
<evidence type="ECO:0000259" key="1">
    <source>
        <dbReference type="SMART" id="SM01321"/>
    </source>
</evidence>
<dbReference type="AlphaFoldDB" id="A0A6C2UPG3"/>
<proteinExistence type="predicted"/>
<feature type="domain" description="Transposase IS200-like" evidence="1">
    <location>
        <begin position="98"/>
        <end position="203"/>
    </location>
</feature>
<gene>
    <name evidence="2" type="ORF">SCARR_03279</name>
</gene>
<dbReference type="Gene3D" id="3.30.70.1290">
    <property type="entry name" value="Transposase IS200-like"/>
    <property type="match status" value="1"/>
</dbReference>
<dbReference type="InterPro" id="IPR002686">
    <property type="entry name" value="Transposase_17"/>
</dbReference>
<evidence type="ECO:0000313" key="3">
    <source>
        <dbReference type="Proteomes" id="UP000346198"/>
    </source>
</evidence>
<reference evidence="2 3" key="1">
    <citation type="submission" date="2019-04" db="EMBL/GenBank/DDBJ databases">
        <authorList>
            <person name="Van Vliet M D."/>
        </authorList>
    </citation>
    <scope>NUCLEOTIDE SEQUENCE [LARGE SCALE GENOMIC DNA]</scope>
    <source>
        <strain evidence="2 3">F21</strain>
    </source>
</reference>
<dbReference type="InterPro" id="IPR036515">
    <property type="entry name" value="Transposase_17_sf"/>
</dbReference>
<dbReference type="RefSeq" id="WP_136062690.1">
    <property type="nucleotide sequence ID" value="NZ_CAAHFH010000002.1"/>
</dbReference>
<dbReference type="GO" id="GO:0004803">
    <property type="term" value="F:transposase activity"/>
    <property type="evidence" value="ECO:0007669"/>
    <property type="project" value="InterPro"/>
</dbReference>
<protein>
    <recommendedName>
        <fullName evidence="1">Transposase IS200-like domain-containing protein</fullName>
    </recommendedName>
</protein>
<name>A0A6C2UPG3_9BACT</name>
<dbReference type="InterPro" id="IPR052715">
    <property type="entry name" value="RAYT_transposase"/>
</dbReference>
<dbReference type="GO" id="GO:0043565">
    <property type="term" value="F:sequence-specific DNA binding"/>
    <property type="evidence" value="ECO:0007669"/>
    <property type="project" value="TreeGrafter"/>
</dbReference>
<dbReference type="EMBL" id="CAAHFH010000002">
    <property type="protein sequence ID" value="VGO21207.1"/>
    <property type="molecule type" value="Genomic_DNA"/>
</dbReference>
<dbReference type="Pfam" id="PF01797">
    <property type="entry name" value="Y1_Tnp"/>
    <property type="match status" value="1"/>
</dbReference>
<keyword evidence="3" id="KW-1185">Reference proteome</keyword>